<dbReference type="GO" id="GO:0005886">
    <property type="term" value="C:plasma membrane"/>
    <property type="evidence" value="ECO:0007669"/>
    <property type="project" value="UniProtKB-SubCell"/>
</dbReference>
<accession>A0A7Y0L937</accession>
<proteinExistence type="inferred from homology"/>
<keyword evidence="8" id="KW-0406">Ion transport</keyword>
<keyword evidence="5 13" id="KW-0812">Transmembrane</keyword>
<dbReference type="InterPro" id="IPR002523">
    <property type="entry name" value="MgTranspt_CorA/ZnTranspt_ZntB"/>
</dbReference>
<dbReference type="EMBL" id="JABBVZ010000146">
    <property type="protein sequence ID" value="NMP24765.1"/>
    <property type="molecule type" value="Genomic_DNA"/>
</dbReference>
<keyword evidence="3" id="KW-0813">Transport</keyword>
<evidence type="ECO:0000313" key="14">
    <source>
        <dbReference type="EMBL" id="NMP24765.1"/>
    </source>
</evidence>
<dbReference type="Pfam" id="PF01544">
    <property type="entry name" value="CorA"/>
    <property type="match status" value="1"/>
</dbReference>
<evidence type="ECO:0000256" key="7">
    <source>
        <dbReference type="ARBA" id="ARBA00022989"/>
    </source>
</evidence>
<sequence length="302" mass="34794">MFIKEGNVVRQTALREPSKTEKAWVDQAFQDLEKTLALLHWPSTAAREVDPHPDRAQLTYADDLLVLSVFTPEGDHLLPFSVILGPGIMVTLHDQPIQVIADLAKELPTKPELLESAHYLLYDLLERLADSYLERMDAYEEAFDELEEAILDGQDRAREVFRLRRELHHMRGILADMRRMAARLSRRDFRDSADGTPDANIFVDVYDGFYHVMDNIDSLRDNLTGLVDLQLNQRSTRMNEIMKFLTIFSTIFLPLSFITGFLGMNLKSMPELAIPYGQEMTLLLMLLLAGTMLYIFKRRGWM</sequence>
<dbReference type="SUPFAM" id="SSF143865">
    <property type="entry name" value="CorA soluble domain-like"/>
    <property type="match status" value="1"/>
</dbReference>
<name>A0A7Y0L937_9FIRM</name>
<evidence type="ECO:0000256" key="11">
    <source>
        <dbReference type="ARBA" id="ARBA00045497"/>
    </source>
</evidence>
<reference evidence="14 15" key="1">
    <citation type="submission" date="2020-04" db="EMBL/GenBank/DDBJ databases">
        <authorList>
            <person name="Zhang R."/>
            <person name="Schippers A."/>
        </authorList>
    </citation>
    <scope>NUCLEOTIDE SEQUENCE [LARGE SCALE GENOMIC DNA]</scope>
    <source>
        <strain evidence="14 15">DSM 109850</strain>
    </source>
</reference>
<dbReference type="FunFam" id="1.20.58.340:FF:000004">
    <property type="entry name" value="Magnesium transport protein CorA"/>
    <property type="match status" value="1"/>
</dbReference>
<evidence type="ECO:0000256" key="5">
    <source>
        <dbReference type="ARBA" id="ARBA00022692"/>
    </source>
</evidence>
<evidence type="ECO:0000256" key="13">
    <source>
        <dbReference type="SAM" id="Phobius"/>
    </source>
</evidence>
<evidence type="ECO:0000256" key="1">
    <source>
        <dbReference type="ARBA" id="ARBA00004651"/>
    </source>
</evidence>
<evidence type="ECO:0000256" key="12">
    <source>
        <dbReference type="SAM" id="Coils"/>
    </source>
</evidence>
<dbReference type="GO" id="GO:0000287">
    <property type="term" value="F:magnesium ion binding"/>
    <property type="evidence" value="ECO:0007669"/>
    <property type="project" value="TreeGrafter"/>
</dbReference>
<evidence type="ECO:0000256" key="10">
    <source>
        <dbReference type="ARBA" id="ARBA00034269"/>
    </source>
</evidence>
<comment type="similarity">
    <text evidence="2">Belongs to the CorA metal ion transporter (MIT) (TC 1.A.35) family.</text>
</comment>
<comment type="subcellular location">
    <subcellularLocation>
        <location evidence="1">Cell membrane</location>
        <topology evidence="1">Multi-pass membrane protein</topology>
    </subcellularLocation>
</comment>
<evidence type="ECO:0000256" key="8">
    <source>
        <dbReference type="ARBA" id="ARBA00023065"/>
    </source>
</evidence>
<evidence type="ECO:0000256" key="2">
    <source>
        <dbReference type="ARBA" id="ARBA00009765"/>
    </source>
</evidence>
<dbReference type="GO" id="GO:0015095">
    <property type="term" value="F:magnesium ion transmembrane transporter activity"/>
    <property type="evidence" value="ECO:0007669"/>
    <property type="project" value="TreeGrafter"/>
</dbReference>
<comment type="function">
    <text evidence="11">Mediates influx of magnesium ions. Alternates between open and closed states. Activated by low cytoplasmic Mg(2+) levels. Inactive when cytoplasmic Mg(2+) levels are high.</text>
</comment>
<keyword evidence="6" id="KW-0460">Magnesium</keyword>
<feature type="transmembrane region" description="Helical" evidence="13">
    <location>
        <begin position="276"/>
        <end position="296"/>
    </location>
</feature>
<dbReference type="InterPro" id="IPR045861">
    <property type="entry name" value="CorA_cytoplasmic_dom"/>
</dbReference>
<dbReference type="GO" id="GO:0015087">
    <property type="term" value="F:cobalt ion transmembrane transporter activity"/>
    <property type="evidence" value="ECO:0007669"/>
    <property type="project" value="TreeGrafter"/>
</dbReference>
<gene>
    <name evidence="14" type="ORF">HIJ39_20870</name>
</gene>
<dbReference type="CDD" id="cd12822">
    <property type="entry name" value="TmCorA-like"/>
    <property type="match status" value="1"/>
</dbReference>
<dbReference type="Gene3D" id="1.20.58.340">
    <property type="entry name" value="Magnesium transport protein CorA, transmembrane region"/>
    <property type="match status" value="2"/>
</dbReference>
<protein>
    <submittedName>
        <fullName evidence="14">Magnesium transporter CorA family protein</fullName>
    </submittedName>
</protein>
<keyword evidence="9 13" id="KW-0472">Membrane</keyword>
<evidence type="ECO:0000256" key="9">
    <source>
        <dbReference type="ARBA" id="ARBA00023136"/>
    </source>
</evidence>
<organism evidence="14 15">
    <name type="scientific">Sulfobacillus harzensis</name>
    <dbReference type="NCBI Taxonomy" id="2729629"/>
    <lineage>
        <taxon>Bacteria</taxon>
        <taxon>Bacillati</taxon>
        <taxon>Bacillota</taxon>
        <taxon>Clostridia</taxon>
        <taxon>Eubacteriales</taxon>
        <taxon>Clostridiales Family XVII. Incertae Sedis</taxon>
        <taxon>Sulfobacillus</taxon>
    </lineage>
</organism>
<evidence type="ECO:0000256" key="4">
    <source>
        <dbReference type="ARBA" id="ARBA00022475"/>
    </source>
</evidence>
<keyword evidence="15" id="KW-1185">Reference proteome</keyword>
<dbReference type="PANTHER" id="PTHR46494:SF1">
    <property type="entry name" value="CORA FAMILY METAL ION TRANSPORTER (EUROFUNG)"/>
    <property type="match status" value="1"/>
</dbReference>
<dbReference type="RefSeq" id="WP_169102972.1">
    <property type="nucleotide sequence ID" value="NZ_JABBVZ010000146.1"/>
</dbReference>
<keyword evidence="4" id="KW-1003">Cell membrane</keyword>
<dbReference type="Proteomes" id="UP000533476">
    <property type="component" value="Unassembled WGS sequence"/>
</dbReference>
<evidence type="ECO:0000313" key="15">
    <source>
        <dbReference type="Proteomes" id="UP000533476"/>
    </source>
</evidence>
<dbReference type="SUPFAM" id="SSF144083">
    <property type="entry name" value="Magnesium transport protein CorA, transmembrane region"/>
    <property type="match status" value="1"/>
</dbReference>
<keyword evidence="7 13" id="KW-1133">Transmembrane helix</keyword>
<feature type="transmembrane region" description="Helical" evidence="13">
    <location>
        <begin position="244"/>
        <end position="264"/>
    </location>
</feature>
<dbReference type="PANTHER" id="PTHR46494">
    <property type="entry name" value="CORA FAMILY METAL ION TRANSPORTER (EUROFUNG)"/>
    <property type="match status" value="1"/>
</dbReference>
<comment type="catalytic activity">
    <reaction evidence="10">
        <text>Mg(2+)(in) = Mg(2+)(out)</text>
        <dbReference type="Rhea" id="RHEA:29827"/>
        <dbReference type="ChEBI" id="CHEBI:18420"/>
    </reaction>
</comment>
<feature type="coiled-coil region" evidence="12">
    <location>
        <begin position="122"/>
        <end position="156"/>
    </location>
</feature>
<dbReference type="InterPro" id="IPR045863">
    <property type="entry name" value="CorA_TM1_TM2"/>
</dbReference>
<evidence type="ECO:0000256" key="6">
    <source>
        <dbReference type="ARBA" id="ARBA00022842"/>
    </source>
</evidence>
<comment type="caution">
    <text evidence="14">The sequence shown here is derived from an EMBL/GenBank/DDBJ whole genome shotgun (WGS) entry which is preliminary data.</text>
</comment>
<keyword evidence="12" id="KW-0175">Coiled coil</keyword>
<dbReference type="GO" id="GO:0050897">
    <property type="term" value="F:cobalt ion binding"/>
    <property type="evidence" value="ECO:0007669"/>
    <property type="project" value="TreeGrafter"/>
</dbReference>
<evidence type="ECO:0000256" key="3">
    <source>
        <dbReference type="ARBA" id="ARBA00022448"/>
    </source>
</evidence>
<dbReference type="AlphaFoldDB" id="A0A7Y0L937"/>